<feature type="transmembrane region" description="Helical" evidence="5">
    <location>
        <begin position="352"/>
        <end position="372"/>
    </location>
</feature>
<dbReference type="GO" id="GO:0005385">
    <property type="term" value="F:zinc ion transmembrane transporter activity"/>
    <property type="evidence" value="ECO:0007669"/>
    <property type="project" value="TreeGrafter"/>
</dbReference>
<reference evidence="7 8" key="1">
    <citation type="submission" date="2023-10" db="EMBL/GenBank/DDBJ databases">
        <authorList>
            <person name="Maclean D."/>
            <person name="Macfadyen A."/>
        </authorList>
    </citation>
    <scope>NUCLEOTIDE SEQUENCE [LARGE SCALE GENOMIC DNA]</scope>
</reference>
<dbReference type="Pfam" id="PF02535">
    <property type="entry name" value="Zip"/>
    <property type="match status" value="1"/>
</dbReference>
<feature type="signal peptide" evidence="6">
    <location>
        <begin position="1"/>
        <end position="27"/>
    </location>
</feature>
<keyword evidence="6" id="KW-0732">Signal</keyword>
<feature type="transmembrane region" description="Helical" evidence="5">
    <location>
        <begin position="235"/>
        <end position="258"/>
    </location>
</feature>
<feature type="transmembrane region" description="Helical" evidence="5">
    <location>
        <begin position="270"/>
        <end position="291"/>
    </location>
</feature>
<protein>
    <submittedName>
        <fullName evidence="7">Uncharacterized protein</fullName>
    </submittedName>
</protein>
<evidence type="ECO:0000256" key="2">
    <source>
        <dbReference type="ARBA" id="ARBA00022692"/>
    </source>
</evidence>
<name>A0AAV1HUI3_9CHLO</name>
<feature type="transmembrane region" description="Helical" evidence="5">
    <location>
        <begin position="480"/>
        <end position="502"/>
    </location>
</feature>
<keyword evidence="2 5" id="KW-0812">Transmembrane</keyword>
<evidence type="ECO:0000256" key="3">
    <source>
        <dbReference type="ARBA" id="ARBA00022989"/>
    </source>
</evidence>
<evidence type="ECO:0000256" key="6">
    <source>
        <dbReference type="SAM" id="SignalP"/>
    </source>
</evidence>
<feature type="transmembrane region" description="Helical" evidence="5">
    <location>
        <begin position="384"/>
        <end position="406"/>
    </location>
</feature>
<feature type="transmembrane region" description="Helical" evidence="5">
    <location>
        <begin position="201"/>
        <end position="223"/>
    </location>
</feature>
<evidence type="ECO:0000256" key="4">
    <source>
        <dbReference type="ARBA" id="ARBA00023136"/>
    </source>
</evidence>
<evidence type="ECO:0000313" key="8">
    <source>
        <dbReference type="Proteomes" id="UP001314263"/>
    </source>
</evidence>
<sequence>MEQRRRMAPRSLGALLLLLLSAGSCLADRRLLHGGHAHEEAAAASDAPAAAIEPMPIGHVNGTWLDFINSTGHTDPTDYIVDALGGNPDALNGGNMSEILYVVSNSQNATVRPVLGESPQGHVHLSAATLLSAYGTNGALNATGLQQAFAAIIACQLQGPTCKLGGHGETHGPTRLVAITTEAQAAPAAGDASAPREDVNWLKAVAAIVLFFEAMLGVTLLLLRRVSAVESAFQRGLMSVLNCFAGGVFITFAIMHLLLHVIGAQADSSYTAYFPIGVFFVVLGFMLFFFIQRVLGPLLTPAGAAPGGSCCAVAVPSQAVGAKEGMEVGRADGARCPCDQQAACRAPPAQRIWVSFISPSLLLFAMCIHGIFEGLTLGIQDTKVGAVTVLVALVCHKWVESLALSARCLKIGANWWQTGAFLLPFALTAPLGVGIGVALSDVNPWAQMVLYALATGFFIYVGACEVIGEEFAYGNTHSRGFRTVLLVATMTGFTLVALLQLIHDGD</sequence>
<dbReference type="AlphaFoldDB" id="A0AAV1HUI3"/>
<comment type="caution">
    <text evidence="7">The sequence shown here is derived from an EMBL/GenBank/DDBJ whole genome shotgun (WGS) entry which is preliminary data.</text>
</comment>
<dbReference type="InterPro" id="IPR003689">
    <property type="entry name" value="ZIP"/>
</dbReference>
<accession>A0AAV1HUI3</accession>
<feature type="transmembrane region" description="Helical" evidence="5">
    <location>
        <begin position="418"/>
        <end position="439"/>
    </location>
</feature>
<dbReference type="GO" id="GO:0016020">
    <property type="term" value="C:membrane"/>
    <property type="evidence" value="ECO:0007669"/>
    <property type="project" value="UniProtKB-SubCell"/>
</dbReference>
<evidence type="ECO:0000256" key="5">
    <source>
        <dbReference type="SAM" id="Phobius"/>
    </source>
</evidence>
<dbReference type="PROSITE" id="PS51257">
    <property type="entry name" value="PROKAR_LIPOPROTEIN"/>
    <property type="match status" value="1"/>
</dbReference>
<feature type="transmembrane region" description="Helical" evidence="5">
    <location>
        <begin position="445"/>
        <end position="468"/>
    </location>
</feature>
<gene>
    <name evidence="7" type="ORF">CVIRNUC_001854</name>
</gene>
<dbReference type="EMBL" id="CAUYUE010000003">
    <property type="protein sequence ID" value="CAK0748716.1"/>
    <property type="molecule type" value="Genomic_DNA"/>
</dbReference>
<evidence type="ECO:0000313" key="7">
    <source>
        <dbReference type="EMBL" id="CAK0748716.1"/>
    </source>
</evidence>
<dbReference type="PANTHER" id="PTHR11040">
    <property type="entry name" value="ZINC/IRON TRANSPORTER"/>
    <property type="match status" value="1"/>
</dbReference>
<evidence type="ECO:0000256" key="1">
    <source>
        <dbReference type="ARBA" id="ARBA00004141"/>
    </source>
</evidence>
<feature type="chain" id="PRO_5043483064" evidence="6">
    <location>
        <begin position="28"/>
        <end position="506"/>
    </location>
</feature>
<organism evidence="7 8">
    <name type="scientific">Coccomyxa viridis</name>
    <dbReference type="NCBI Taxonomy" id="1274662"/>
    <lineage>
        <taxon>Eukaryota</taxon>
        <taxon>Viridiplantae</taxon>
        <taxon>Chlorophyta</taxon>
        <taxon>core chlorophytes</taxon>
        <taxon>Trebouxiophyceae</taxon>
        <taxon>Trebouxiophyceae incertae sedis</taxon>
        <taxon>Coccomyxaceae</taxon>
        <taxon>Coccomyxa</taxon>
    </lineage>
</organism>
<proteinExistence type="predicted"/>
<keyword evidence="3 5" id="KW-1133">Transmembrane helix</keyword>
<dbReference type="PANTHER" id="PTHR11040:SF209">
    <property type="entry name" value="ZIP ZINC TRANSPORTER"/>
    <property type="match status" value="1"/>
</dbReference>
<keyword evidence="4 5" id="KW-0472">Membrane</keyword>
<keyword evidence="8" id="KW-1185">Reference proteome</keyword>
<dbReference type="Proteomes" id="UP001314263">
    <property type="component" value="Unassembled WGS sequence"/>
</dbReference>
<comment type="subcellular location">
    <subcellularLocation>
        <location evidence="1">Membrane</location>
        <topology evidence="1">Multi-pass membrane protein</topology>
    </subcellularLocation>
</comment>